<evidence type="ECO:0000313" key="2">
    <source>
        <dbReference type="Proteomes" id="UP000198284"/>
    </source>
</evidence>
<reference evidence="1 2" key="1">
    <citation type="submission" date="2017-06" db="EMBL/GenBank/DDBJ databases">
        <authorList>
            <person name="Kim H.J."/>
            <person name="Triplett B.A."/>
        </authorList>
    </citation>
    <scope>NUCLEOTIDE SEQUENCE [LARGE SCALE GENOMIC DNA]</scope>
    <source>
        <strain evidence="1 2">U15</strain>
    </source>
</reference>
<dbReference type="AlphaFoldDB" id="A0A239DNR8"/>
<name>A0A239DNR8_9BURK</name>
<gene>
    <name evidence="1" type="ORF">SAMN06265795_102259</name>
</gene>
<keyword evidence="2" id="KW-1185">Reference proteome</keyword>
<proteinExistence type="predicted"/>
<protein>
    <submittedName>
        <fullName evidence="1">Uncharacterized protein</fullName>
    </submittedName>
</protein>
<accession>A0A239DNR8</accession>
<organism evidence="1 2">
    <name type="scientific">Noviherbaspirillum humi</name>
    <dbReference type="NCBI Taxonomy" id="1688639"/>
    <lineage>
        <taxon>Bacteria</taxon>
        <taxon>Pseudomonadati</taxon>
        <taxon>Pseudomonadota</taxon>
        <taxon>Betaproteobacteria</taxon>
        <taxon>Burkholderiales</taxon>
        <taxon>Oxalobacteraceae</taxon>
        <taxon>Noviherbaspirillum</taxon>
    </lineage>
</organism>
<evidence type="ECO:0000313" key="1">
    <source>
        <dbReference type="EMBL" id="SNS33383.1"/>
    </source>
</evidence>
<dbReference type="EMBL" id="FZOT01000002">
    <property type="protein sequence ID" value="SNS33383.1"/>
    <property type="molecule type" value="Genomic_DNA"/>
</dbReference>
<dbReference type="RefSeq" id="WP_089398124.1">
    <property type="nucleotide sequence ID" value="NZ_FZOT01000002.1"/>
</dbReference>
<sequence length="67" mass="7512">MSQNKPDESDHAAVFSQFMKRVASGTHPDQARRYGELDALVASGWGNKTIVEITEELLRQVRTRPNA</sequence>
<dbReference type="Proteomes" id="UP000198284">
    <property type="component" value="Unassembled WGS sequence"/>
</dbReference>